<proteinExistence type="predicted"/>
<dbReference type="CDD" id="cd02440">
    <property type="entry name" value="AdoMet_MTases"/>
    <property type="match status" value="1"/>
</dbReference>
<keyword evidence="2" id="KW-0489">Methyltransferase</keyword>
<reference evidence="2" key="1">
    <citation type="journal article" date="2020" name="mSystems">
        <title>Genome- and Community-Level Interaction Insights into Carbon Utilization and Element Cycling Functions of Hydrothermarchaeota in Hydrothermal Sediment.</title>
        <authorList>
            <person name="Zhou Z."/>
            <person name="Liu Y."/>
            <person name="Xu W."/>
            <person name="Pan J."/>
            <person name="Luo Z.H."/>
            <person name="Li M."/>
        </authorList>
    </citation>
    <scope>NUCLEOTIDE SEQUENCE [LARGE SCALE GENOMIC DNA]</scope>
    <source>
        <strain evidence="2">SpSt-1220</strain>
    </source>
</reference>
<dbReference type="AlphaFoldDB" id="A0A831LNB8"/>
<dbReference type="InterPro" id="IPR013216">
    <property type="entry name" value="Methyltransf_11"/>
</dbReference>
<dbReference type="Proteomes" id="UP000886162">
    <property type="component" value="Unassembled WGS sequence"/>
</dbReference>
<sequence>MLCRLLPALICPCCLPQEVSLQDHVRLREGGDLIDADLVCPQCHALYPVRDGVADLLPGTGDGSNPGGAGDYEQEEMLSTYLWGHYADLWQDPQASEAYTRWAQLLDGPGPALDLGCAVGRLALEMGGGGELSVGLDRSRSFICTARKLARRRQLSFSLVEEGRYHAPCSLSLPPRLQGAQVEFIVADALALPFVRGYFSRVASLNLLDKLPDPRRHLFEACRVAHPHRARMLISDPYSWSTRFADEKKWLGGSELAAYPGRGADNVAHILERESDPAWHIRQRGTVDWTLRRHANLFERIQSLFVLATRGKGDAGD</sequence>
<dbReference type="PANTHER" id="PTHR45445">
    <property type="match status" value="1"/>
</dbReference>
<protein>
    <submittedName>
        <fullName evidence="2">Methyltransferase domain-containing protein</fullName>
    </submittedName>
</protein>
<gene>
    <name evidence="2" type="ORF">ENN94_03925</name>
</gene>
<organism evidence="2">
    <name type="scientific">Geoalkalibacter subterraneus</name>
    <dbReference type="NCBI Taxonomy" id="483547"/>
    <lineage>
        <taxon>Bacteria</taxon>
        <taxon>Pseudomonadati</taxon>
        <taxon>Thermodesulfobacteriota</taxon>
        <taxon>Desulfuromonadia</taxon>
        <taxon>Desulfuromonadales</taxon>
        <taxon>Geoalkalibacteraceae</taxon>
        <taxon>Geoalkalibacter</taxon>
    </lineage>
</organism>
<dbReference type="EMBL" id="DSDO01000275">
    <property type="protein sequence ID" value="HDR46831.1"/>
    <property type="molecule type" value="Genomic_DNA"/>
</dbReference>
<comment type="caution">
    <text evidence="2">The sequence shown here is derived from an EMBL/GenBank/DDBJ whole genome shotgun (WGS) entry which is preliminary data.</text>
</comment>
<keyword evidence="2" id="KW-0808">Transferase</keyword>
<dbReference type="SUPFAM" id="SSF158997">
    <property type="entry name" value="Trm112p-like"/>
    <property type="match status" value="1"/>
</dbReference>
<dbReference type="InterPro" id="IPR029063">
    <property type="entry name" value="SAM-dependent_MTases_sf"/>
</dbReference>
<dbReference type="GO" id="GO:0032259">
    <property type="term" value="P:methylation"/>
    <property type="evidence" value="ECO:0007669"/>
    <property type="project" value="UniProtKB-KW"/>
</dbReference>
<name>A0A831LNB8_9BACT</name>
<accession>A0A831LNB8</accession>
<dbReference type="Pfam" id="PF08241">
    <property type="entry name" value="Methyltransf_11"/>
    <property type="match status" value="1"/>
</dbReference>
<dbReference type="SUPFAM" id="SSF53335">
    <property type="entry name" value="S-adenosyl-L-methionine-dependent methyltransferases"/>
    <property type="match status" value="1"/>
</dbReference>
<feature type="domain" description="Methyltransferase type 11" evidence="1">
    <location>
        <begin position="113"/>
        <end position="227"/>
    </location>
</feature>
<evidence type="ECO:0000259" key="1">
    <source>
        <dbReference type="Pfam" id="PF08241"/>
    </source>
</evidence>
<evidence type="ECO:0000313" key="2">
    <source>
        <dbReference type="EMBL" id="HDR46831.1"/>
    </source>
</evidence>
<dbReference type="GO" id="GO:0008757">
    <property type="term" value="F:S-adenosylmethionine-dependent methyltransferase activity"/>
    <property type="evidence" value="ECO:0007669"/>
    <property type="project" value="InterPro"/>
</dbReference>
<dbReference type="PANTHER" id="PTHR45445:SF2">
    <property type="entry name" value="METHYLTRANSFERASE TYPE 11 DOMAIN-CONTAINING PROTEIN"/>
    <property type="match status" value="1"/>
</dbReference>
<dbReference type="Gene3D" id="2.20.25.10">
    <property type="match status" value="1"/>
</dbReference>
<dbReference type="Gene3D" id="3.40.50.150">
    <property type="entry name" value="Vaccinia Virus protein VP39"/>
    <property type="match status" value="1"/>
</dbReference>